<name>A0A7F5RDC3_AGRPL</name>
<evidence type="ECO:0000313" key="3">
    <source>
        <dbReference type="RefSeq" id="XP_025833977.1"/>
    </source>
</evidence>
<dbReference type="Proteomes" id="UP000192223">
    <property type="component" value="Unplaced"/>
</dbReference>
<dbReference type="RefSeq" id="XP_025833977.1">
    <property type="nucleotide sequence ID" value="XM_025978192.1"/>
</dbReference>
<dbReference type="GO" id="GO:0003676">
    <property type="term" value="F:nucleic acid binding"/>
    <property type="evidence" value="ECO:0007669"/>
    <property type="project" value="InterPro"/>
</dbReference>
<accession>A0A7F5RDC3</accession>
<sequence>MPKMNSSNFVPLDLEVNRIVWIDMEMTGLDIERDKIMEVACLITDSDLNIVAESPEIIVGQPEKILETMTPWCIKQHGKV</sequence>
<gene>
    <name evidence="3" type="primary">LOC112905560</name>
</gene>
<proteinExistence type="predicted"/>
<keyword evidence="2" id="KW-1185">Reference proteome</keyword>
<dbReference type="InterPro" id="IPR012337">
    <property type="entry name" value="RNaseH-like_sf"/>
</dbReference>
<evidence type="ECO:0000313" key="2">
    <source>
        <dbReference type="Proteomes" id="UP000192223"/>
    </source>
</evidence>
<dbReference type="Pfam" id="PF00929">
    <property type="entry name" value="RNase_T"/>
    <property type="match status" value="1"/>
</dbReference>
<dbReference type="KEGG" id="apln:112905560"/>
<dbReference type="InterPro" id="IPR036397">
    <property type="entry name" value="RNaseH_sf"/>
</dbReference>
<dbReference type="InParanoid" id="A0A7F5RDC3"/>
<dbReference type="OrthoDB" id="270189at2759"/>
<dbReference type="InterPro" id="IPR013520">
    <property type="entry name" value="Ribonucl_H"/>
</dbReference>
<evidence type="ECO:0000259" key="1">
    <source>
        <dbReference type="Pfam" id="PF00929"/>
    </source>
</evidence>
<protein>
    <submittedName>
        <fullName evidence="3">Oligoribonuclease, mitochondrial</fullName>
    </submittedName>
</protein>
<feature type="domain" description="Exonuclease" evidence="1">
    <location>
        <begin position="20"/>
        <end position="79"/>
    </location>
</feature>
<dbReference type="AlphaFoldDB" id="A0A7F5RDC3"/>
<dbReference type="SUPFAM" id="SSF53098">
    <property type="entry name" value="Ribonuclease H-like"/>
    <property type="match status" value="1"/>
</dbReference>
<dbReference type="GeneID" id="112905560"/>
<organism evidence="2 3">
    <name type="scientific">Agrilus planipennis</name>
    <name type="common">Emerald ash borer</name>
    <name type="synonym">Agrilus marcopoli</name>
    <dbReference type="NCBI Taxonomy" id="224129"/>
    <lineage>
        <taxon>Eukaryota</taxon>
        <taxon>Metazoa</taxon>
        <taxon>Ecdysozoa</taxon>
        <taxon>Arthropoda</taxon>
        <taxon>Hexapoda</taxon>
        <taxon>Insecta</taxon>
        <taxon>Pterygota</taxon>
        <taxon>Neoptera</taxon>
        <taxon>Endopterygota</taxon>
        <taxon>Coleoptera</taxon>
        <taxon>Polyphaga</taxon>
        <taxon>Elateriformia</taxon>
        <taxon>Buprestoidea</taxon>
        <taxon>Buprestidae</taxon>
        <taxon>Agrilinae</taxon>
        <taxon>Agrilus</taxon>
    </lineage>
</organism>
<reference evidence="3" key="1">
    <citation type="submission" date="2025-08" db="UniProtKB">
        <authorList>
            <consortium name="RefSeq"/>
        </authorList>
    </citation>
    <scope>IDENTIFICATION</scope>
    <source>
        <tissue evidence="3">Entire body</tissue>
    </source>
</reference>
<dbReference type="Gene3D" id="3.30.420.10">
    <property type="entry name" value="Ribonuclease H-like superfamily/Ribonuclease H"/>
    <property type="match status" value="1"/>
</dbReference>